<dbReference type="AlphaFoldDB" id="A0A4Y2MUA5"/>
<evidence type="ECO:0000313" key="2">
    <source>
        <dbReference type="Proteomes" id="UP000499080"/>
    </source>
</evidence>
<reference evidence="1 2" key="1">
    <citation type="journal article" date="2019" name="Sci. Rep.">
        <title>Orb-weaving spider Araneus ventricosus genome elucidates the spidroin gene catalogue.</title>
        <authorList>
            <person name="Kono N."/>
            <person name="Nakamura H."/>
            <person name="Ohtoshi R."/>
            <person name="Moran D.A.P."/>
            <person name="Shinohara A."/>
            <person name="Yoshida Y."/>
            <person name="Fujiwara M."/>
            <person name="Mori M."/>
            <person name="Tomita M."/>
            <person name="Arakawa K."/>
        </authorList>
    </citation>
    <scope>NUCLEOTIDE SEQUENCE [LARGE SCALE GENOMIC DNA]</scope>
</reference>
<dbReference type="EMBL" id="BGPR01007972">
    <property type="protein sequence ID" value="GBN30738.1"/>
    <property type="molecule type" value="Genomic_DNA"/>
</dbReference>
<gene>
    <name evidence="1" type="ORF">AVEN_200160_1</name>
</gene>
<proteinExistence type="predicted"/>
<dbReference type="Proteomes" id="UP000499080">
    <property type="component" value="Unassembled WGS sequence"/>
</dbReference>
<keyword evidence="2" id="KW-1185">Reference proteome</keyword>
<evidence type="ECO:0000313" key="1">
    <source>
        <dbReference type="EMBL" id="GBN30738.1"/>
    </source>
</evidence>
<name>A0A4Y2MUA5_ARAVE</name>
<protein>
    <submittedName>
        <fullName evidence="1">Uncharacterized protein</fullName>
    </submittedName>
</protein>
<accession>A0A4Y2MUA5</accession>
<sequence length="93" mass="10403">LTHTNPTDREPFRVRVRGYVVVLVTVIHTTSGLYRTVEYTAGADGYRVFRSNEPGLGNQDRADANYMGEPPPPDVVVLQILRNFSTEILVAEI</sequence>
<organism evidence="1 2">
    <name type="scientific">Araneus ventricosus</name>
    <name type="common">Orbweaver spider</name>
    <name type="synonym">Epeira ventricosa</name>
    <dbReference type="NCBI Taxonomy" id="182803"/>
    <lineage>
        <taxon>Eukaryota</taxon>
        <taxon>Metazoa</taxon>
        <taxon>Ecdysozoa</taxon>
        <taxon>Arthropoda</taxon>
        <taxon>Chelicerata</taxon>
        <taxon>Arachnida</taxon>
        <taxon>Araneae</taxon>
        <taxon>Araneomorphae</taxon>
        <taxon>Entelegynae</taxon>
        <taxon>Araneoidea</taxon>
        <taxon>Araneidae</taxon>
        <taxon>Araneus</taxon>
    </lineage>
</organism>
<comment type="caution">
    <text evidence="1">The sequence shown here is derived from an EMBL/GenBank/DDBJ whole genome shotgun (WGS) entry which is preliminary data.</text>
</comment>
<feature type="non-terminal residue" evidence="1">
    <location>
        <position position="1"/>
    </location>
</feature>